<sequence length="106" mass="12267">MNTCLAILILFLSNPTKRTGQKEEKGTKLFSQIIPSYNINVEEFRQVTQCYKCYQFTHRTNQCKDTEQIYSKYATKGHNHKDCESTNLKCINRDGGTCCCFIQVPN</sequence>
<reference evidence="2 3" key="1">
    <citation type="submission" date="2019-05" db="EMBL/GenBank/DDBJ databases">
        <title>Another draft genome of Portunus trituberculatus and its Hox gene families provides insights of decapod evolution.</title>
        <authorList>
            <person name="Jeong J.-H."/>
            <person name="Song I."/>
            <person name="Kim S."/>
            <person name="Choi T."/>
            <person name="Kim D."/>
            <person name="Ryu S."/>
            <person name="Kim W."/>
        </authorList>
    </citation>
    <scope>NUCLEOTIDE SEQUENCE [LARGE SCALE GENOMIC DNA]</scope>
    <source>
        <tissue evidence="2">Muscle</tissue>
    </source>
</reference>
<feature type="chain" id="PRO_5022804849" evidence="1">
    <location>
        <begin position="21"/>
        <end position="106"/>
    </location>
</feature>
<evidence type="ECO:0000256" key="1">
    <source>
        <dbReference type="SAM" id="SignalP"/>
    </source>
</evidence>
<comment type="caution">
    <text evidence="2">The sequence shown here is derived from an EMBL/GenBank/DDBJ whole genome shotgun (WGS) entry which is preliminary data.</text>
</comment>
<gene>
    <name evidence="2" type="ORF">E2C01_069787</name>
</gene>
<feature type="signal peptide" evidence="1">
    <location>
        <begin position="1"/>
        <end position="20"/>
    </location>
</feature>
<keyword evidence="3" id="KW-1185">Reference proteome</keyword>
<name>A0A5B7HSG8_PORTR</name>
<evidence type="ECO:0000313" key="2">
    <source>
        <dbReference type="EMBL" id="MPC75400.1"/>
    </source>
</evidence>
<proteinExistence type="predicted"/>
<protein>
    <submittedName>
        <fullName evidence="2">Uncharacterized protein</fullName>
    </submittedName>
</protein>
<dbReference type="EMBL" id="VSRR010041036">
    <property type="protein sequence ID" value="MPC75400.1"/>
    <property type="molecule type" value="Genomic_DNA"/>
</dbReference>
<organism evidence="2 3">
    <name type="scientific">Portunus trituberculatus</name>
    <name type="common">Swimming crab</name>
    <name type="synonym">Neptunus trituberculatus</name>
    <dbReference type="NCBI Taxonomy" id="210409"/>
    <lineage>
        <taxon>Eukaryota</taxon>
        <taxon>Metazoa</taxon>
        <taxon>Ecdysozoa</taxon>
        <taxon>Arthropoda</taxon>
        <taxon>Crustacea</taxon>
        <taxon>Multicrustacea</taxon>
        <taxon>Malacostraca</taxon>
        <taxon>Eumalacostraca</taxon>
        <taxon>Eucarida</taxon>
        <taxon>Decapoda</taxon>
        <taxon>Pleocyemata</taxon>
        <taxon>Brachyura</taxon>
        <taxon>Eubrachyura</taxon>
        <taxon>Portunoidea</taxon>
        <taxon>Portunidae</taxon>
        <taxon>Portuninae</taxon>
        <taxon>Portunus</taxon>
    </lineage>
</organism>
<keyword evidence="1" id="KW-0732">Signal</keyword>
<dbReference type="OrthoDB" id="3039988at2759"/>
<accession>A0A5B7HSG8</accession>
<dbReference type="AlphaFoldDB" id="A0A5B7HSG8"/>
<evidence type="ECO:0000313" key="3">
    <source>
        <dbReference type="Proteomes" id="UP000324222"/>
    </source>
</evidence>
<dbReference type="Proteomes" id="UP000324222">
    <property type="component" value="Unassembled WGS sequence"/>
</dbReference>